<evidence type="ECO:0000313" key="2">
    <source>
        <dbReference type="Proteomes" id="UP000270021"/>
    </source>
</evidence>
<dbReference type="EMBL" id="CP034438">
    <property type="protein sequence ID" value="AZN28925.1"/>
    <property type="molecule type" value="Genomic_DNA"/>
</dbReference>
<dbReference type="SUPFAM" id="SSF54506">
    <property type="entry name" value="Diaminopimelate epimerase-like"/>
    <property type="match status" value="1"/>
</dbReference>
<dbReference type="KEGG" id="fsl:EJO69_00390"/>
<sequence>MIIPALEGLTLSKGNAGGTDAIIVPDLDGHRDFGPDDIALICDRRSGVGADALMRIVRIVGGTGETGWRIDAWDASGDLIDDPGPLVRLAAHYLRVSGLILMEDGQTVDFETAGGPRAATRSGAGYAVAAALALPASDEGLERGFDVAVTLDGVDGMMAGLTISSDRRSVVVAVEREEDLTSATGGVQYDPNPRAPGLVLVHPEGDTAFLDFDGVERPATVFQLRAFERGVEGPAGDRWVRDAAIALATWAGESATGIYHAESGRYRTEVRLTGGEVEITGMAEIVAEFMLTGLAGEGR</sequence>
<evidence type="ECO:0008006" key="3">
    <source>
        <dbReference type="Google" id="ProtNLM"/>
    </source>
</evidence>
<name>A0A3Q8WSB6_9ACTO</name>
<organism evidence="1 2">
    <name type="scientific">Flaviflexus salsibiostraticola</name>
    <dbReference type="NCBI Taxonomy" id="1282737"/>
    <lineage>
        <taxon>Bacteria</taxon>
        <taxon>Bacillati</taxon>
        <taxon>Actinomycetota</taxon>
        <taxon>Actinomycetes</taxon>
        <taxon>Actinomycetales</taxon>
        <taxon>Actinomycetaceae</taxon>
        <taxon>Flaviflexus</taxon>
    </lineage>
</organism>
<accession>A0A3Q8WSB6</accession>
<keyword evidence="2" id="KW-1185">Reference proteome</keyword>
<dbReference type="RefSeq" id="WP_126037713.1">
    <property type="nucleotide sequence ID" value="NZ_CP034438.1"/>
</dbReference>
<reference evidence="1 2" key="1">
    <citation type="submission" date="2018-12" db="EMBL/GenBank/DDBJ databases">
        <title>Complete genome sequence of Flaviflexus salsibiostraticola KCTC 33148.</title>
        <authorList>
            <person name="Bae J.-W."/>
        </authorList>
    </citation>
    <scope>NUCLEOTIDE SEQUENCE [LARGE SCALE GENOMIC DNA]</scope>
    <source>
        <strain evidence="1 2">KCTC 33148</strain>
    </source>
</reference>
<dbReference type="AlphaFoldDB" id="A0A3Q8WSB6"/>
<dbReference type="Proteomes" id="UP000270021">
    <property type="component" value="Chromosome"/>
</dbReference>
<gene>
    <name evidence="1" type="ORF">EJO69_00390</name>
</gene>
<dbReference type="OrthoDB" id="9805408at2"/>
<protein>
    <recommendedName>
        <fullName evidence="3">Diaminopimelate epimerase</fullName>
    </recommendedName>
</protein>
<dbReference type="Gene3D" id="3.10.310.10">
    <property type="entry name" value="Diaminopimelate Epimerase, Chain A, domain 1"/>
    <property type="match status" value="2"/>
</dbReference>
<evidence type="ECO:0000313" key="1">
    <source>
        <dbReference type="EMBL" id="AZN28925.1"/>
    </source>
</evidence>
<proteinExistence type="predicted"/>